<dbReference type="InterPro" id="IPR004521">
    <property type="entry name" value="Uncharacterised_CHP00451"/>
</dbReference>
<dbReference type="InterPro" id="IPR041366">
    <property type="entry name" value="Pre-PUA"/>
</dbReference>
<dbReference type="PROSITE" id="PS50296">
    <property type="entry name" value="SUI1"/>
    <property type="match status" value="1"/>
</dbReference>
<name>A0AA85AUS3_9TREM</name>
<dbReference type="Gene3D" id="3.10.400.20">
    <property type="match status" value="1"/>
</dbReference>
<dbReference type="InterPro" id="IPR058886">
    <property type="entry name" value="SWIB_eIF2D"/>
</dbReference>
<keyword evidence="1" id="KW-0963">Cytoplasm</keyword>
<protein>
    <recommendedName>
        <fullName evidence="2">SUI1 domain-containing protein</fullName>
    </recommendedName>
</protein>
<dbReference type="Pfam" id="PF25304">
    <property type="entry name" value="WHD_eIF2D"/>
    <property type="match status" value="1"/>
</dbReference>
<dbReference type="SUPFAM" id="SSF47592">
    <property type="entry name" value="SWIB/MDM2 domain"/>
    <property type="match status" value="1"/>
</dbReference>
<dbReference type="Proteomes" id="UP000050791">
    <property type="component" value="Unassembled WGS sequence"/>
</dbReference>
<evidence type="ECO:0000313" key="3">
    <source>
        <dbReference type="Proteomes" id="UP000050791"/>
    </source>
</evidence>
<proteinExistence type="predicted"/>
<dbReference type="NCBIfam" id="TIGR00451">
    <property type="entry name" value="unchar_dom_2"/>
    <property type="match status" value="1"/>
</dbReference>
<dbReference type="InterPro" id="IPR001950">
    <property type="entry name" value="SUI1"/>
</dbReference>
<dbReference type="GO" id="GO:0001731">
    <property type="term" value="P:formation of translation preinitiation complex"/>
    <property type="evidence" value="ECO:0007669"/>
    <property type="project" value="InterPro"/>
</dbReference>
<feature type="domain" description="SUI1" evidence="2">
    <location>
        <begin position="486"/>
        <end position="558"/>
    </location>
</feature>
<dbReference type="Pfam" id="PF26291">
    <property type="entry name" value="SWIB_eIF2D"/>
    <property type="match status" value="1"/>
</dbReference>
<dbReference type="InterPro" id="IPR048248">
    <property type="entry name" value="PUA_eIF2d-like"/>
</dbReference>
<dbReference type="PANTHER" id="PTHR12217:SF4">
    <property type="entry name" value="EUKARYOTIC TRANSLATION INITIATION FACTOR 2D"/>
    <property type="match status" value="1"/>
</dbReference>
<dbReference type="SUPFAM" id="SSF55159">
    <property type="entry name" value="eIF1-like"/>
    <property type="match status" value="1"/>
</dbReference>
<dbReference type="PROSITE" id="PS50890">
    <property type="entry name" value="PUA"/>
    <property type="match status" value="1"/>
</dbReference>
<dbReference type="InterPro" id="IPR057429">
    <property type="entry name" value="WH_eIF2D"/>
</dbReference>
<dbReference type="Pfam" id="PF17832">
    <property type="entry name" value="Pre-PUA"/>
    <property type="match status" value="1"/>
</dbReference>
<dbReference type="CDD" id="cd21156">
    <property type="entry name" value="PUA_eIF2d-like"/>
    <property type="match status" value="1"/>
</dbReference>
<evidence type="ECO:0000256" key="1">
    <source>
        <dbReference type="ARBA" id="ARBA00022490"/>
    </source>
</evidence>
<dbReference type="Pfam" id="PF01253">
    <property type="entry name" value="SUI1"/>
    <property type="match status" value="1"/>
</dbReference>
<dbReference type="InterPro" id="IPR039757">
    <property type="entry name" value="EIF2D"/>
</dbReference>
<evidence type="ECO:0000259" key="2">
    <source>
        <dbReference type="PROSITE" id="PS50296"/>
    </source>
</evidence>
<dbReference type="Gene3D" id="3.30.780.10">
    <property type="entry name" value="SUI1-like domain"/>
    <property type="match status" value="1"/>
</dbReference>
<dbReference type="WBParaSite" id="SMTH1_12600.1">
    <property type="protein sequence ID" value="SMTH1_12600.1"/>
    <property type="gene ID" value="SMTH1_12600"/>
</dbReference>
<dbReference type="GO" id="GO:0003723">
    <property type="term" value="F:RNA binding"/>
    <property type="evidence" value="ECO:0007669"/>
    <property type="project" value="InterPro"/>
</dbReference>
<dbReference type="InterPro" id="IPR036877">
    <property type="entry name" value="SUI1_dom_sf"/>
</dbReference>
<dbReference type="InterPro" id="IPR039759">
    <property type="entry name" value="eIF2D_SUI1"/>
</dbReference>
<accession>A0AA85AUS3</accession>
<dbReference type="GO" id="GO:0003743">
    <property type="term" value="F:translation initiation factor activity"/>
    <property type="evidence" value="ECO:0007669"/>
    <property type="project" value="InterPro"/>
</dbReference>
<dbReference type="SUPFAM" id="SSF88697">
    <property type="entry name" value="PUA domain-like"/>
    <property type="match status" value="1"/>
</dbReference>
<evidence type="ECO:0000313" key="4">
    <source>
        <dbReference type="WBParaSite" id="SMTH1_12600.1"/>
    </source>
</evidence>
<dbReference type="InterPro" id="IPR036885">
    <property type="entry name" value="SWIB_MDM2_dom_sf"/>
</dbReference>
<dbReference type="AlphaFoldDB" id="A0AA85AUS3"/>
<dbReference type="CDD" id="cd11608">
    <property type="entry name" value="eIF2D_C"/>
    <property type="match status" value="1"/>
</dbReference>
<dbReference type="PANTHER" id="PTHR12217">
    <property type="entry name" value="EUKARYOTIC TRANSLATION INITIATION FACTOR 2D"/>
    <property type="match status" value="1"/>
</dbReference>
<sequence length="644" mass="73096">MFLKPFSVRSNSQIKSCEKKQLLNSFYDQYELDPTNILEIFKTKDVHRLKVITSSEIKVNIYKFGNIPLIIENEKERLPTVYLLWHLPNLLPHFKVHENLVSVLMKGADLMLPGVVTDGPILPYTFNKIEKGVLCCISTTSNHAPIAIGHTAMSNYDMYMSAGKGKAVSVFHVMGDHVCSLVSSFNRPILPWPIINESSPKTNEEIDNVDDGSKSPVNILSQQISDDKNISEELNNLYLKEAVELQPSLDLDKILRECFLKGLKLIKANQLPIQVNIFYSQYVLVHKSPSVDLDIRKTKFKKVGLFLKAMQDEGFVEVTEPKSGVLMLNHINKDHIELRGVTVPASITNPKVECHWPDDYMGPPQIEDIRIIKGPVTALFSQFGYKSGEYISQSEARRTIDNYVRNNKLQSTTDPSLVHLDKLLTSICEPKTFIESPESTITNPIFHIRFGDLISQALKNLTTAYRIIYPNMSTPVIWNKKEPPHIHLYTVTKAGKKLTRIAELEDFHINPDSFSKQLKIHLACSAGRTDDQQYPGKTVIQAQGVHLVAISKLLTESYSIPKRFIKGYTEPDKKKTKLRRKTTLNGFLHYTSSGSGLFGVFYYYCLQIVNKTVNYWVMLRGSFPGHKVTNKEDILSNESVKLFC</sequence>
<organism evidence="3 4">
    <name type="scientific">Schistosoma mattheei</name>
    <dbReference type="NCBI Taxonomy" id="31246"/>
    <lineage>
        <taxon>Eukaryota</taxon>
        <taxon>Metazoa</taxon>
        <taxon>Spiralia</taxon>
        <taxon>Lophotrochozoa</taxon>
        <taxon>Platyhelminthes</taxon>
        <taxon>Trematoda</taxon>
        <taxon>Digenea</taxon>
        <taxon>Strigeidida</taxon>
        <taxon>Schistosomatoidea</taxon>
        <taxon>Schistosomatidae</taxon>
        <taxon>Schistosoma</taxon>
    </lineage>
</organism>
<dbReference type="InterPro" id="IPR015947">
    <property type="entry name" value="PUA-like_sf"/>
</dbReference>
<dbReference type="Pfam" id="PF26292">
    <property type="entry name" value="PUA_elF2D"/>
    <property type="match status" value="1"/>
</dbReference>
<reference evidence="4" key="1">
    <citation type="submission" date="2023-11" db="UniProtKB">
        <authorList>
            <consortium name="WormBaseParasite"/>
        </authorList>
    </citation>
    <scope>IDENTIFICATION</scope>
</reference>